<evidence type="ECO:0000313" key="9">
    <source>
        <dbReference type="Proteomes" id="UP000504629"/>
    </source>
</evidence>
<proteinExistence type="inferred from homology"/>
<evidence type="ECO:0000256" key="7">
    <source>
        <dbReference type="ARBA" id="ARBA00023242"/>
    </source>
</evidence>
<evidence type="ECO:0000256" key="3">
    <source>
        <dbReference type="ARBA" id="ARBA00006958"/>
    </source>
</evidence>
<evidence type="ECO:0000256" key="4">
    <source>
        <dbReference type="ARBA" id="ARBA00022722"/>
    </source>
</evidence>
<gene>
    <name evidence="10" type="primary">LOC114252114</name>
</gene>
<evidence type="ECO:0000256" key="2">
    <source>
        <dbReference type="ARBA" id="ARBA00004123"/>
    </source>
</evidence>
<dbReference type="GO" id="GO:0004518">
    <property type="term" value="F:nuclease activity"/>
    <property type="evidence" value="ECO:0007669"/>
    <property type="project" value="UniProtKB-KW"/>
</dbReference>
<keyword evidence="6" id="KW-0378">Hydrolase</keyword>
<keyword evidence="4" id="KW-0540">Nuclease</keyword>
<dbReference type="PANTHER" id="PTHR22930:SF289">
    <property type="entry name" value="DDE TNP4 DOMAIN-CONTAINING PROTEIN-RELATED"/>
    <property type="match status" value="1"/>
</dbReference>
<dbReference type="AlphaFoldDB" id="A0A6J2KLJ2"/>
<comment type="subcellular location">
    <subcellularLocation>
        <location evidence="2">Nucleus</location>
    </subcellularLocation>
</comment>
<evidence type="ECO:0000256" key="1">
    <source>
        <dbReference type="ARBA" id="ARBA00001968"/>
    </source>
</evidence>
<name>A0A6J2KLJ2_BOMMA</name>
<evidence type="ECO:0000259" key="8">
    <source>
        <dbReference type="Pfam" id="PF13359"/>
    </source>
</evidence>
<evidence type="ECO:0000256" key="6">
    <source>
        <dbReference type="ARBA" id="ARBA00022801"/>
    </source>
</evidence>
<dbReference type="GO" id="GO:0016787">
    <property type="term" value="F:hydrolase activity"/>
    <property type="evidence" value="ECO:0007669"/>
    <property type="project" value="UniProtKB-KW"/>
</dbReference>
<keyword evidence="9" id="KW-1185">Reference proteome</keyword>
<dbReference type="GO" id="GO:0005634">
    <property type="term" value="C:nucleus"/>
    <property type="evidence" value="ECO:0007669"/>
    <property type="project" value="UniProtKB-SubCell"/>
</dbReference>
<evidence type="ECO:0000313" key="10">
    <source>
        <dbReference type="RefSeq" id="XP_028042423.1"/>
    </source>
</evidence>
<keyword evidence="5" id="KW-0479">Metal-binding</keyword>
<dbReference type="InterPro" id="IPR027806">
    <property type="entry name" value="HARBI1_dom"/>
</dbReference>
<organism evidence="9 10">
    <name type="scientific">Bombyx mandarina</name>
    <name type="common">Wild silk moth</name>
    <name type="synonym">Wild silkworm</name>
    <dbReference type="NCBI Taxonomy" id="7092"/>
    <lineage>
        <taxon>Eukaryota</taxon>
        <taxon>Metazoa</taxon>
        <taxon>Ecdysozoa</taxon>
        <taxon>Arthropoda</taxon>
        <taxon>Hexapoda</taxon>
        <taxon>Insecta</taxon>
        <taxon>Pterygota</taxon>
        <taxon>Neoptera</taxon>
        <taxon>Endopterygota</taxon>
        <taxon>Lepidoptera</taxon>
        <taxon>Glossata</taxon>
        <taxon>Ditrysia</taxon>
        <taxon>Bombycoidea</taxon>
        <taxon>Bombycidae</taxon>
        <taxon>Bombycinae</taxon>
        <taxon>Bombyx</taxon>
    </lineage>
</organism>
<sequence>MIIFQIACGDLHKISQSVVSKTVSNISKRLALKSRQFIKYPGSNERVETKRKFYRIAGFPGVIGCIDCTHIPIKNQSRTRGEIFRNRKGWFSINVQIVCGLQMEIYDIVVRSPGSVYDSRVFSNSRCCLRFEEGDLVGILVGDSGYAQTGFMYTPVLNPQTDPEHRYTRARVLTRNVIDRVNGVLKRLLYSTQKFMQYYSLLCCPTQHLFNDQ</sequence>
<dbReference type="RefSeq" id="XP_028042423.1">
    <property type="nucleotide sequence ID" value="XM_028186622.1"/>
</dbReference>
<dbReference type="Pfam" id="PF13359">
    <property type="entry name" value="DDE_Tnp_4"/>
    <property type="match status" value="1"/>
</dbReference>
<protein>
    <submittedName>
        <fullName evidence="10">Nuclease HARBI1</fullName>
    </submittedName>
</protein>
<dbReference type="GeneID" id="114252114"/>
<evidence type="ECO:0000256" key="5">
    <source>
        <dbReference type="ARBA" id="ARBA00022723"/>
    </source>
</evidence>
<accession>A0A6J2KLJ2</accession>
<comment type="similarity">
    <text evidence="3">Belongs to the HARBI1 family.</text>
</comment>
<dbReference type="GO" id="GO:0046872">
    <property type="term" value="F:metal ion binding"/>
    <property type="evidence" value="ECO:0007669"/>
    <property type="project" value="UniProtKB-KW"/>
</dbReference>
<dbReference type="OrthoDB" id="2430314at2759"/>
<dbReference type="PANTHER" id="PTHR22930">
    <property type="match status" value="1"/>
</dbReference>
<dbReference type="KEGG" id="bman:114252114"/>
<feature type="domain" description="DDE Tnp4" evidence="8">
    <location>
        <begin position="66"/>
        <end position="186"/>
    </location>
</feature>
<dbReference type="Proteomes" id="UP000504629">
    <property type="component" value="Unplaced"/>
</dbReference>
<dbReference type="InterPro" id="IPR045249">
    <property type="entry name" value="HARBI1-like"/>
</dbReference>
<keyword evidence="7" id="KW-0539">Nucleus</keyword>
<reference evidence="10" key="1">
    <citation type="submission" date="2025-08" db="UniProtKB">
        <authorList>
            <consortium name="RefSeq"/>
        </authorList>
    </citation>
    <scope>IDENTIFICATION</scope>
    <source>
        <tissue evidence="10">Silk gland</tissue>
    </source>
</reference>
<comment type="cofactor">
    <cofactor evidence="1">
        <name>a divalent metal cation</name>
        <dbReference type="ChEBI" id="CHEBI:60240"/>
    </cofactor>
</comment>